<accession>A0A6I6DYF5</accession>
<name>A0A6I6DYF5_THETI</name>
<protein>
    <submittedName>
        <fullName evidence="2">Alpha/beta fold hydrolase</fullName>
    </submittedName>
</protein>
<organism evidence="2 3">
    <name type="scientific">Thermochromatium tepidum ATCC 43061</name>
    <dbReference type="NCBI Taxonomy" id="316276"/>
    <lineage>
        <taxon>Bacteria</taxon>
        <taxon>Pseudomonadati</taxon>
        <taxon>Pseudomonadota</taxon>
        <taxon>Gammaproteobacteria</taxon>
        <taxon>Chromatiales</taxon>
        <taxon>Chromatiaceae</taxon>
        <taxon>Thermochromatium</taxon>
    </lineage>
</organism>
<gene>
    <name evidence="2" type="ORF">E6P07_06365</name>
</gene>
<dbReference type="InterPro" id="IPR029058">
    <property type="entry name" value="AB_hydrolase_fold"/>
</dbReference>
<evidence type="ECO:0000313" key="2">
    <source>
        <dbReference type="EMBL" id="QGU32641.1"/>
    </source>
</evidence>
<dbReference type="PANTHER" id="PTHR46438:SF2">
    <property type="entry name" value="ALPHA_BETA-HYDROLASES SUPERFAMILY PROTEIN"/>
    <property type="match status" value="1"/>
</dbReference>
<dbReference type="AlphaFoldDB" id="A0A6I6DYF5"/>
<proteinExistence type="predicted"/>
<feature type="domain" description="AB hydrolase-1" evidence="1">
    <location>
        <begin position="43"/>
        <end position="284"/>
    </location>
</feature>
<evidence type="ECO:0000313" key="3">
    <source>
        <dbReference type="Proteomes" id="UP000426424"/>
    </source>
</evidence>
<keyword evidence="3" id="KW-1185">Reference proteome</keyword>
<dbReference type="Gene3D" id="3.40.50.1820">
    <property type="entry name" value="alpha/beta hydrolase"/>
    <property type="match status" value="1"/>
</dbReference>
<dbReference type="GO" id="GO:0016787">
    <property type="term" value="F:hydrolase activity"/>
    <property type="evidence" value="ECO:0007669"/>
    <property type="project" value="UniProtKB-KW"/>
</dbReference>
<dbReference type="OrthoDB" id="9808398at2"/>
<keyword evidence="2" id="KW-0378">Hydrolase</keyword>
<reference evidence="2 3" key="1">
    <citation type="submission" date="2019-12" db="EMBL/GenBank/DDBJ databases">
        <title>The complete genome of the thermophilic, anoxygenic phototrophic gammaproteobacterium Thermochromatium tepidum.</title>
        <authorList>
            <person name="Sattley W.M."/>
            <person name="Swingley W.D."/>
            <person name="Burchell B.M."/>
            <person name="Gurbani S.A."/>
            <person name="Kujawa C.M."/>
            <person name="Nuccio D.A."/>
            <person name="Schladweiler J."/>
            <person name="Shaffer K.N."/>
            <person name="Stokes L.M."/>
            <person name="Touchman J.W."/>
            <person name="Blankenship R.E."/>
            <person name="Madigan M.T."/>
        </authorList>
    </citation>
    <scope>NUCLEOTIDE SEQUENCE [LARGE SCALE GENOMIC DNA]</scope>
    <source>
        <strain evidence="2 3">ATCC 43061</strain>
    </source>
</reference>
<sequence>MSLRPPGQRTLPEAIAAPRRDFITRDGWRLAYYAERIHPGRPLVLIHSINAASSSFEMRPLFEHYRLSRPVYSLDLPGFGHSERRTGGYSPELYARAIADLLTQVVVEPVDLIALSLSAEFAARAARLVPEHLNSLVFISPTGFGGRPLPNSSPLGTLMQWPKLGQWFYGLVASRPSIRHFLNRSFVGPVPQAMIDHAWATAHQPGAPHAPLAFLAMRLFTPDAIDLLYDRLTELPVLVIADQDPYIGFERLPSFIVRHPTWHRVTLEPHRGLPHWERLAETVAALDDFWAHPPRQGMS</sequence>
<dbReference type="Proteomes" id="UP000426424">
    <property type="component" value="Chromosome"/>
</dbReference>
<dbReference type="Pfam" id="PF12697">
    <property type="entry name" value="Abhydrolase_6"/>
    <property type="match status" value="1"/>
</dbReference>
<dbReference type="KEGG" id="ttp:E6P07_06365"/>
<evidence type="ECO:0000259" key="1">
    <source>
        <dbReference type="Pfam" id="PF12697"/>
    </source>
</evidence>
<dbReference type="SUPFAM" id="SSF53474">
    <property type="entry name" value="alpha/beta-Hydrolases"/>
    <property type="match status" value="1"/>
</dbReference>
<dbReference type="PANTHER" id="PTHR46438">
    <property type="entry name" value="ALPHA/BETA-HYDROLASES SUPERFAMILY PROTEIN"/>
    <property type="match status" value="1"/>
</dbReference>
<dbReference type="EMBL" id="CP039268">
    <property type="protein sequence ID" value="QGU32641.1"/>
    <property type="molecule type" value="Genomic_DNA"/>
</dbReference>
<dbReference type="InterPro" id="IPR000073">
    <property type="entry name" value="AB_hydrolase_1"/>
</dbReference>
<dbReference type="RefSeq" id="WP_153974837.1">
    <property type="nucleotide sequence ID" value="NZ_CP039268.1"/>
</dbReference>